<feature type="binding site" evidence="4">
    <location>
        <position position="115"/>
    </location>
    <ligand>
        <name>Zn(2+)</name>
        <dbReference type="ChEBI" id="CHEBI:29105"/>
    </ligand>
</feature>
<dbReference type="Pfam" id="PF02748">
    <property type="entry name" value="PyrI_C"/>
    <property type="match status" value="1"/>
</dbReference>
<gene>
    <name evidence="4 7" type="primary">pyrI</name>
    <name evidence="7" type="ORF">BSYN_07440</name>
</gene>
<dbReference type="PANTHER" id="PTHR35805">
    <property type="entry name" value="ASPARTATE CARBAMOYLTRANSFERASE REGULATORY CHAIN"/>
    <property type="match status" value="1"/>
</dbReference>
<comment type="cofactor">
    <cofactor evidence="4">
        <name>Zn(2+)</name>
        <dbReference type="ChEBI" id="CHEBI:29105"/>
    </cofactor>
    <text evidence="4">Binds 1 zinc ion per subunit.</text>
</comment>
<dbReference type="Gene3D" id="3.30.70.140">
    <property type="entry name" value="Aspartate carbamoyltransferase regulatory subunit, N-terminal domain"/>
    <property type="match status" value="1"/>
</dbReference>
<accession>A0ABM8IG49</accession>
<dbReference type="Gene3D" id="2.30.30.20">
    <property type="entry name" value="Aspartate carbamoyltransferase regulatory subunit, C-terminal domain"/>
    <property type="match status" value="1"/>
</dbReference>
<dbReference type="PANTHER" id="PTHR35805:SF1">
    <property type="entry name" value="ASPARTATE CARBAMOYLTRANSFERASE REGULATORY CHAIN"/>
    <property type="match status" value="1"/>
</dbReference>
<evidence type="ECO:0000313" key="8">
    <source>
        <dbReference type="Proteomes" id="UP001496674"/>
    </source>
</evidence>
<protein>
    <recommendedName>
        <fullName evidence="4">Aspartate carbamoyltransferase regulatory chain</fullName>
    </recommendedName>
</protein>
<dbReference type="HAMAP" id="MF_00002">
    <property type="entry name" value="Asp_carb_tr_reg"/>
    <property type="match status" value="1"/>
</dbReference>
<comment type="subunit">
    <text evidence="4">Contains catalytic and regulatory chains.</text>
</comment>
<feature type="binding site" evidence="4">
    <location>
        <position position="141"/>
    </location>
    <ligand>
        <name>Zn(2+)</name>
        <dbReference type="ChEBI" id="CHEBI:29105"/>
    </ligand>
</feature>
<dbReference type="SUPFAM" id="SSF54893">
    <property type="entry name" value="Aspartate carbamoyltransferase, Regulatory-chain, N-terminal domain"/>
    <property type="match status" value="1"/>
</dbReference>
<dbReference type="InterPro" id="IPR036792">
    <property type="entry name" value="Asp_carbatrfase_reg_C_sf"/>
</dbReference>
<dbReference type="SUPFAM" id="SSF57825">
    <property type="entry name" value="Aspartate carbamoyltransferase, Regulatory-chain, C-terminal domain"/>
    <property type="match status" value="1"/>
</dbReference>
<reference evidence="7 8" key="1">
    <citation type="submission" date="2023-04" db="EMBL/GenBank/DDBJ databases">
        <title>Draft genome sequence of acteroides sedimenti strain YN3PY1.</title>
        <authorList>
            <person name="Yoshida N."/>
        </authorList>
    </citation>
    <scope>NUCLEOTIDE SEQUENCE [LARGE SCALE GENOMIC DNA]</scope>
    <source>
        <strain evidence="7 8">YN3PY1</strain>
    </source>
</reference>
<dbReference type="Pfam" id="PF01948">
    <property type="entry name" value="PyrI"/>
    <property type="match status" value="1"/>
</dbReference>
<dbReference type="InterPro" id="IPR002801">
    <property type="entry name" value="Asp_carbamoylTrfase_reg"/>
</dbReference>
<evidence type="ECO:0000256" key="4">
    <source>
        <dbReference type="HAMAP-Rule" id="MF_00002"/>
    </source>
</evidence>
<evidence type="ECO:0000313" key="7">
    <source>
        <dbReference type="EMBL" id="BEG98479.1"/>
    </source>
</evidence>
<dbReference type="NCBIfam" id="TIGR00240">
    <property type="entry name" value="ATCase_reg"/>
    <property type="match status" value="1"/>
</dbReference>
<comment type="similarity">
    <text evidence="4">Belongs to the PyrI family.</text>
</comment>
<evidence type="ECO:0000259" key="6">
    <source>
        <dbReference type="Pfam" id="PF02748"/>
    </source>
</evidence>
<keyword evidence="8" id="KW-1185">Reference proteome</keyword>
<keyword evidence="3 4" id="KW-0665">Pyrimidine biosynthesis</keyword>
<dbReference type="RefSeq" id="WP_353333449.1">
    <property type="nucleotide sequence ID" value="NZ_AP028055.1"/>
</dbReference>
<keyword evidence="2 4" id="KW-0862">Zinc</keyword>
<name>A0ABM8IG49_9BACE</name>
<dbReference type="InterPro" id="IPR020542">
    <property type="entry name" value="Asp_carbamoyltrfase_reg_C"/>
</dbReference>
<feature type="binding site" evidence="4">
    <location>
        <position position="138"/>
    </location>
    <ligand>
        <name>Zn(2+)</name>
        <dbReference type="ChEBI" id="CHEBI:29105"/>
    </ligand>
</feature>
<sequence length="158" mass="18232">MSEIRQELQVAALRNGTVIDHIPSEKLFTVVSLLGLEHMDCNITIGFNLESEKLGKKGIIKIADKFFDDEEINRITVVAPHVKLNIIREYEVIEKRELELPDELQGIVKCANPKCITNNEPMPTRFHVIDKETCVIKCHYCEKEFKKEDIVLSQRRTL</sequence>
<feature type="binding site" evidence="4">
    <location>
        <position position="110"/>
    </location>
    <ligand>
        <name>Zn(2+)</name>
        <dbReference type="ChEBI" id="CHEBI:29105"/>
    </ligand>
</feature>
<dbReference type="InterPro" id="IPR020545">
    <property type="entry name" value="Asp_carbamoyltransf_reg_N"/>
</dbReference>
<evidence type="ECO:0000256" key="2">
    <source>
        <dbReference type="ARBA" id="ARBA00022833"/>
    </source>
</evidence>
<evidence type="ECO:0000256" key="3">
    <source>
        <dbReference type="ARBA" id="ARBA00022975"/>
    </source>
</evidence>
<organism evidence="7 8">
    <name type="scientific">Bacteroides sedimenti</name>
    <dbReference type="NCBI Taxonomy" id="2136147"/>
    <lineage>
        <taxon>Bacteria</taxon>
        <taxon>Pseudomonadati</taxon>
        <taxon>Bacteroidota</taxon>
        <taxon>Bacteroidia</taxon>
        <taxon>Bacteroidales</taxon>
        <taxon>Bacteroidaceae</taxon>
        <taxon>Bacteroides</taxon>
    </lineage>
</organism>
<proteinExistence type="inferred from homology"/>
<evidence type="ECO:0000256" key="1">
    <source>
        <dbReference type="ARBA" id="ARBA00022723"/>
    </source>
</evidence>
<dbReference type="EMBL" id="AP028055">
    <property type="protein sequence ID" value="BEG98479.1"/>
    <property type="molecule type" value="Genomic_DNA"/>
</dbReference>
<evidence type="ECO:0000259" key="5">
    <source>
        <dbReference type="Pfam" id="PF01948"/>
    </source>
</evidence>
<keyword evidence="1 4" id="KW-0479">Metal-binding</keyword>
<dbReference type="InterPro" id="IPR036793">
    <property type="entry name" value="Asp_carbatrfase_reg_N_sf"/>
</dbReference>
<feature type="domain" description="Aspartate carbamoyltransferase regulatory subunit N-terminal" evidence="5">
    <location>
        <begin position="8"/>
        <end position="98"/>
    </location>
</feature>
<dbReference type="Proteomes" id="UP001496674">
    <property type="component" value="Chromosome"/>
</dbReference>
<feature type="domain" description="Aspartate carbamoyltransferase regulatory subunit C-terminal" evidence="6">
    <location>
        <begin position="104"/>
        <end position="150"/>
    </location>
</feature>
<comment type="function">
    <text evidence="4">Involved in allosteric regulation of aspartate carbamoyltransferase.</text>
</comment>